<evidence type="ECO:0000313" key="2">
    <source>
        <dbReference type="Proteomes" id="UP001303160"/>
    </source>
</evidence>
<organism evidence="1 2">
    <name type="scientific">Triangularia verruculosa</name>
    <dbReference type="NCBI Taxonomy" id="2587418"/>
    <lineage>
        <taxon>Eukaryota</taxon>
        <taxon>Fungi</taxon>
        <taxon>Dikarya</taxon>
        <taxon>Ascomycota</taxon>
        <taxon>Pezizomycotina</taxon>
        <taxon>Sordariomycetes</taxon>
        <taxon>Sordariomycetidae</taxon>
        <taxon>Sordariales</taxon>
        <taxon>Podosporaceae</taxon>
        <taxon>Triangularia</taxon>
    </lineage>
</organism>
<reference evidence="1" key="2">
    <citation type="submission" date="2023-05" db="EMBL/GenBank/DDBJ databases">
        <authorList>
            <consortium name="Lawrence Berkeley National Laboratory"/>
            <person name="Steindorff A."/>
            <person name="Hensen N."/>
            <person name="Bonometti L."/>
            <person name="Westerberg I."/>
            <person name="Brannstrom I.O."/>
            <person name="Guillou S."/>
            <person name="Cros-Aarteil S."/>
            <person name="Calhoun S."/>
            <person name="Haridas S."/>
            <person name="Kuo A."/>
            <person name="Mondo S."/>
            <person name="Pangilinan J."/>
            <person name="Riley R."/>
            <person name="Labutti K."/>
            <person name="Andreopoulos B."/>
            <person name="Lipzen A."/>
            <person name="Chen C."/>
            <person name="Yanf M."/>
            <person name="Daum C."/>
            <person name="Ng V."/>
            <person name="Clum A."/>
            <person name="Ohm R."/>
            <person name="Martin F."/>
            <person name="Silar P."/>
            <person name="Natvig D."/>
            <person name="Lalanne C."/>
            <person name="Gautier V."/>
            <person name="Ament-Velasquez S.L."/>
            <person name="Kruys A."/>
            <person name="Hutchinson M.I."/>
            <person name="Powell A.J."/>
            <person name="Barry K."/>
            <person name="Miller A.N."/>
            <person name="Grigoriev I.V."/>
            <person name="Debuchy R."/>
            <person name="Gladieux P."/>
            <person name="Thoren M.H."/>
            <person name="Johannesson H."/>
        </authorList>
    </citation>
    <scope>NUCLEOTIDE SEQUENCE</scope>
    <source>
        <strain evidence="1">CBS 315.58</strain>
    </source>
</reference>
<sequence length="270" mass="29731">MLQLARYRAQVACQIGPHDRILAAAVAAIAGGQEHGWSGENWGKTGMWWDGRRSGRLADLANAGRRSEISLLPSDEANLLWDGVWNQHGREENAVFVVWFCPGVFNATWQTSHQKNSQREQTSILGGSSNKALILRHPKEGKEPRSAVFAKGPVSAVAGTGIVRNDLGKGSACCILRQVQARNWWNLLVQRSRPFGMLKHQGKTERRDVAVSVQPRLGREAVLTVPGGSKDRETVLGCFDVRMNPFGRLLSLSAERARCPGTPRPRIVGR</sequence>
<proteinExistence type="predicted"/>
<protein>
    <submittedName>
        <fullName evidence="1">Uncharacterized protein</fullName>
    </submittedName>
</protein>
<evidence type="ECO:0000313" key="1">
    <source>
        <dbReference type="EMBL" id="KAK4201736.1"/>
    </source>
</evidence>
<dbReference type="Proteomes" id="UP001303160">
    <property type="component" value="Unassembled WGS sequence"/>
</dbReference>
<accession>A0AAN6XLD6</accession>
<keyword evidence="2" id="KW-1185">Reference proteome</keyword>
<reference evidence="1" key="1">
    <citation type="journal article" date="2023" name="Mol. Phylogenet. Evol.">
        <title>Genome-scale phylogeny and comparative genomics of the fungal order Sordariales.</title>
        <authorList>
            <person name="Hensen N."/>
            <person name="Bonometti L."/>
            <person name="Westerberg I."/>
            <person name="Brannstrom I.O."/>
            <person name="Guillou S."/>
            <person name="Cros-Aarteil S."/>
            <person name="Calhoun S."/>
            <person name="Haridas S."/>
            <person name="Kuo A."/>
            <person name="Mondo S."/>
            <person name="Pangilinan J."/>
            <person name="Riley R."/>
            <person name="LaButti K."/>
            <person name="Andreopoulos B."/>
            <person name="Lipzen A."/>
            <person name="Chen C."/>
            <person name="Yan M."/>
            <person name="Daum C."/>
            <person name="Ng V."/>
            <person name="Clum A."/>
            <person name="Steindorff A."/>
            <person name="Ohm R.A."/>
            <person name="Martin F."/>
            <person name="Silar P."/>
            <person name="Natvig D.O."/>
            <person name="Lalanne C."/>
            <person name="Gautier V."/>
            <person name="Ament-Velasquez S.L."/>
            <person name="Kruys A."/>
            <person name="Hutchinson M.I."/>
            <person name="Powell A.J."/>
            <person name="Barry K."/>
            <person name="Miller A.N."/>
            <person name="Grigoriev I.V."/>
            <person name="Debuchy R."/>
            <person name="Gladieux P."/>
            <person name="Hiltunen Thoren M."/>
            <person name="Johannesson H."/>
        </authorList>
    </citation>
    <scope>NUCLEOTIDE SEQUENCE</scope>
    <source>
        <strain evidence="1">CBS 315.58</strain>
    </source>
</reference>
<gene>
    <name evidence="1" type="ORF">QBC40DRAFT_323687</name>
</gene>
<comment type="caution">
    <text evidence="1">The sequence shown here is derived from an EMBL/GenBank/DDBJ whole genome shotgun (WGS) entry which is preliminary data.</text>
</comment>
<name>A0AAN6XLD6_9PEZI</name>
<dbReference type="EMBL" id="MU863904">
    <property type="protein sequence ID" value="KAK4201736.1"/>
    <property type="molecule type" value="Genomic_DNA"/>
</dbReference>
<dbReference type="AlphaFoldDB" id="A0AAN6XLD6"/>